<gene>
    <name evidence="4" type="ORF">HD601_000555</name>
</gene>
<evidence type="ECO:0000313" key="5">
    <source>
        <dbReference type="Proteomes" id="UP000542813"/>
    </source>
</evidence>
<dbReference type="GO" id="GO:0003677">
    <property type="term" value="F:DNA binding"/>
    <property type="evidence" value="ECO:0007669"/>
    <property type="project" value="InterPro"/>
</dbReference>
<dbReference type="InterPro" id="IPR050639">
    <property type="entry name" value="SSR_resolvase"/>
</dbReference>
<organism evidence="4 5">
    <name type="scientific">Jiangella mangrovi</name>
    <dbReference type="NCBI Taxonomy" id="1524084"/>
    <lineage>
        <taxon>Bacteria</taxon>
        <taxon>Bacillati</taxon>
        <taxon>Actinomycetota</taxon>
        <taxon>Actinomycetes</taxon>
        <taxon>Jiangellales</taxon>
        <taxon>Jiangellaceae</taxon>
        <taxon>Jiangella</taxon>
    </lineage>
</organism>
<dbReference type="Proteomes" id="UP000542813">
    <property type="component" value="Unassembled WGS sequence"/>
</dbReference>
<feature type="domain" description="Recombinase" evidence="3">
    <location>
        <begin position="147"/>
        <end position="255"/>
    </location>
</feature>
<dbReference type="SUPFAM" id="SSF53041">
    <property type="entry name" value="Resolvase-like"/>
    <property type="match status" value="1"/>
</dbReference>
<dbReference type="PANTHER" id="PTHR30461:SF23">
    <property type="entry name" value="DNA RECOMBINASE-RELATED"/>
    <property type="match status" value="1"/>
</dbReference>
<evidence type="ECO:0000259" key="3">
    <source>
        <dbReference type="PROSITE" id="PS51737"/>
    </source>
</evidence>
<evidence type="ECO:0000313" key="4">
    <source>
        <dbReference type="EMBL" id="MBB5785980.1"/>
    </source>
</evidence>
<dbReference type="SMART" id="SM00857">
    <property type="entry name" value="Resolvase"/>
    <property type="match status" value="1"/>
</dbReference>
<dbReference type="Gene3D" id="3.40.50.1390">
    <property type="entry name" value="Resolvase, N-terminal catalytic domain"/>
    <property type="match status" value="1"/>
</dbReference>
<dbReference type="EMBL" id="JACHMM010000001">
    <property type="protein sequence ID" value="MBB5785980.1"/>
    <property type="molecule type" value="Genomic_DNA"/>
</dbReference>
<name>A0A7W9LJC7_9ACTN</name>
<dbReference type="PANTHER" id="PTHR30461">
    <property type="entry name" value="DNA-INVERTASE FROM LAMBDOID PROPHAGE"/>
    <property type="match status" value="1"/>
</dbReference>
<comment type="caution">
    <text evidence="4">The sequence shown here is derived from an EMBL/GenBank/DDBJ whole genome shotgun (WGS) entry which is preliminary data.</text>
</comment>
<dbReference type="Pfam" id="PF07508">
    <property type="entry name" value="Recombinase"/>
    <property type="match status" value="1"/>
</dbReference>
<feature type="domain" description="Resolvase/invertase-type recombinase catalytic" evidence="2">
    <location>
        <begin position="1"/>
        <end position="144"/>
    </location>
</feature>
<dbReference type="GO" id="GO:0000150">
    <property type="term" value="F:DNA strand exchange activity"/>
    <property type="evidence" value="ECO:0007669"/>
    <property type="project" value="InterPro"/>
</dbReference>
<dbReference type="AlphaFoldDB" id="A0A7W9LJC7"/>
<protein>
    <submittedName>
        <fullName evidence="4">DNA invertase Pin-like site-specific DNA recombinase</fullName>
    </submittedName>
</protein>
<proteinExistence type="predicted"/>
<dbReference type="Pfam" id="PF00239">
    <property type="entry name" value="Resolvase"/>
    <property type="match status" value="1"/>
</dbReference>
<dbReference type="InterPro" id="IPR036162">
    <property type="entry name" value="Resolvase-like_N_sf"/>
</dbReference>
<accession>A0A7W9LJC7</accession>
<sequence>MRISLDANGDGLAIDRQREDCLRIAAERGWDVIQPLFIDKVSASKPTKVRPHYDAMVAAFGRGEFDALVCWDLDRLTRQPRQLEDWIDAATDRDLILVTANGEADLSTDAGRLFARIKASVARAEVERKGARQRRAALQRSEHGRPPLGVRLTGYEIDGTVISSEAVVVREMFEMFAAGESLRGLASQLTEAGVSTRSGRPWNPSTIRTALANPRYAGRTVYQGKETGQRGGWDAIVDDDLFDIVQTRLSDPRRRTQVGTDRKHLGAGLYRCQCGQRVVSWSGDRYRCSRGCLTRAQGPIDDYVLRVIRERLRRPDLAQLLVSPKDDAEAERLGKEATTLRRRIAKTDEDYDADLIDARRHRVKVEKLRADLDDVNARRARLTRAAGPAAAVLTAPDPAAAFDALTSLMIRRAVVDLFAEFTLHPAPRGRRTFDPESVSIEWRRP</sequence>
<dbReference type="InterPro" id="IPR038109">
    <property type="entry name" value="DNA_bind_recomb_sf"/>
</dbReference>
<keyword evidence="1" id="KW-0175">Coiled coil</keyword>
<dbReference type="CDD" id="cd00338">
    <property type="entry name" value="Ser_Recombinase"/>
    <property type="match status" value="1"/>
</dbReference>
<dbReference type="PROSITE" id="PS51736">
    <property type="entry name" value="RECOMBINASES_3"/>
    <property type="match status" value="1"/>
</dbReference>
<dbReference type="InterPro" id="IPR011109">
    <property type="entry name" value="DNA_bind_recombinase_dom"/>
</dbReference>
<keyword evidence="5" id="KW-1185">Reference proteome</keyword>
<evidence type="ECO:0000259" key="2">
    <source>
        <dbReference type="PROSITE" id="PS51736"/>
    </source>
</evidence>
<feature type="coiled-coil region" evidence="1">
    <location>
        <begin position="330"/>
        <end position="385"/>
    </location>
</feature>
<dbReference type="InterPro" id="IPR006119">
    <property type="entry name" value="Resolv_N"/>
</dbReference>
<dbReference type="PROSITE" id="PS51737">
    <property type="entry name" value="RECOMBINASE_DNA_BIND"/>
    <property type="match status" value="1"/>
</dbReference>
<reference evidence="4 5" key="1">
    <citation type="submission" date="2020-08" db="EMBL/GenBank/DDBJ databases">
        <title>Sequencing the genomes of 1000 actinobacteria strains.</title>
        <authorList>
            <person name="Klenk H.-P."/>
        </authorList>
    </citation>
    <scope>NUCLEOTIDE SEQUENCE [LARGE SCALE GENOMIC DNA]</scope>
    <source>
        <strain evidence="4 5">DSM 102122</strain>
    </source>
</reference>
<dbReference type="Gene3D" id="3.90.1750.20">
    <property type="entry name" value="Putative Large Serine Recombinase, Chain B, Domain 2"/>
    <property type="match status" value="1"/>
</dbReference>
<evidence type="ECO:0000256" key="1">
    <source>
        <dbReference type="SAM" id="Coils"/>
    </source>
</evidence>